<dbReference type="EMBL" id="BMFA01000004">
    <property type="protein sequence ID" value="GGB45939.1"/>
    <property type="molecule type" value="Genomic_DNA"/>
</dbReference>
<evidence type="ECO:0000313" key="2">
    <source>
        <dbReference type="EMBL" id="GGB45939.1"/>
    </source>
</evidence>
<dbReference type="AlphaFoldDB" id="A0A916TI06"/>
<sequence>MTVQGQPETLEDVDRAASMALSHHLAQSQFFQMVHLIGLIHADLSQMGPGHDPAGEPVRFRATRSLSFGRSDVSQVVYDAGANRFEIRVNFMGLYGPASPMPPYLTERIIERDEAPSSLEDLLDIFNHRLITLLYRIWERSRHHIRYRADGLDPTSKCFLALCGFPIEDRARIGSVSRSALLPYAGLMSLYSNSAAAVSSMLSGFFGILCEILEYAPRKVLLDADSRIALGVSNTRLGRDMILGESVEDDLGKFTVRLGPDRFETVAPFFPGGRRHHEIGELLAMVVSDPLDWDVEYKIERDTISPAVLGGARLGVSCWMGSEQGDYLETPIRLAPFHSAGADAGLEQGAPPERERTGRTNQLEAFT</sequence>
<reference evidence="2" key="2">
    <citation type="submission" date="2020-09" db="EMBL/GenBank/DDBJ databases">
        <authorList>
            <person name="Sun Q."/>
            <person name="Zhou Y."/>
        </authorList>
    </citation>
    <scope>NUCLEOTIDE SEQUENCE</scope>
    <source>
        <strain evidence="2">CGMCC 1.12426</strain>
    </source>
</reference>
<reference evidence="2" key="1">
    <citation type="journal article" date="2014" name="Int. J. Syst. Evol. Microbiol.">
        <title>Complete genome sequence of Corynebacterium casei LMG S-19264T (=DSM 44701T), isolated from a smear-ripened cheese.</title>
        <authorList>
            <consortium name="US DOE Joint Genome Institute (JGI-PGF)"/>
            <person name="Walter F."/>
            <person name="Albersmeier A."/>
            <person name="Kalinowski J."/>
            <person name="Ruckert C."/>
        </authorList>
    </citation>
    <scope>NUCLEOTIDE SEQUENCE</scope>
    <source>
        <strain evidence="2">CGMCC 1.12426</strain>
    </source>
</reference>
<dbReference type="PANTHER" id="PTHR35564">
    <property type="match status" value="1"/>
</dbReference>
<dbReference type="Pfam" id="PF06996">
    <property type="entry name" value="T6SS_TssG"/>
    <property type="match status" value="1"/>
</dbReference>
<feature type="region of interest" description="Disordered" evidence="1">
    <location>
        <begin position="342"/>
        <end position="367"/>
    </location>
</feature>
<dbReference type="PANTHER" id="PTHR35564:SF3">
    <property type="entry name" value="TYPE VI SECRETION SYSTEM BASEPLATE SUBUNIT TSSG"/>
    <property type="match status" value="1"/>
</dbReference>
<proteinExistence type="predicted"/>
<dbReference type="Proteomes" id="UP000605148">
    <property type="component" value="Unassembled WGS sequence"/>
</dbReference>
<gene>
    <name evidence="2" type="ORF">GCM10011316_17580</name>
</gene>
<name>A0A916TI06_9HYPH</name>
<evidence type="ECO:0000313" key="3">
    <source>
        <dbReference type="Proteomes" id="UP000605148"/>
    </source>
</evidence>
<protein>
    <submittedName>
        <fullName evidence="2">Type VI secretion protein</fullName>
    </submittedName>
</protein>
<dbReference type="NCBIfam" id="TIGR03347">
    <property type="entry name" value="VI_chp_1"/>
    <property type="match status" value="1"/>
</dbReference>
<accession>A0A916TI06</accession>
<evidence type="ECO:0000256" key="1">
    <source>
        <dbReference type="SAM" id="MobiDB-lite"/>
    </source>
</evidence>
<organism evidence="2 3">
    <name type="scientific">Roseibium aquae</name>
    <dbReference type="NCBI Taxonomy" id="1323746"/>
    <lineage>
        <taxon>Bacteria</taxon>
        <taxon>Pseudomonadati</taxon>
        <taxon>Pseudomonadota</taxon>
        <taxon>Alphaproteobacteria</taxon>
        <taxon>Hyphomicrobiales</taxon>
        <taxon>Stappiaceae</taxon>
        <taxon>Roseibium</taxon>
    </lineage>
</organism>
<dbReference type="InterPro" id="IPR010732">
    <property type="entry name" value="T6SS_TssG-like"/>
</dbReference>
<dbReference type="RefSeq" id="WP_172972024.1">
    <property type="nucleotide sequence ID" value="NZ_BMFA01000004.1"/>
</dbReference>
<comment type="caution">
    <text evidence="2">The sequence shown here is derived from an EMBL/GenBank/DDBJ whole genome shotgun (WGS) entry which is preliminary data.</text>
</comment>
<keyword evidence="3" id="KW-1185">Reference proteome</keyword>